<dbReference type="PANTHER" id="PTHR13271">
    <property type="entry name" value="UNCHARACTERIZED PUTATIVE METHYLTRANSFERASE"/>
    <property type="match status" value="1"/>
</dbReference>
<proteinExistence type="predicted"/>
<sequence>MLNRQLLPIDALPAWAQLNGIKFHDIEFKKLEYGSGIVAKTDKEYSSAQEAAEKPEILMTVPPDMVLSLDLVHEFAKSDPYLRAVLEASGDFGWTARGAILIFLLCHITYASNTHAKIGVQNPWSEYIKFLPSETLLPTLWTEDELVLLYGTSLKDAVDHKLSALEAEFDRLRDATRSIAWCEREWWDEETGQLTLDDWKIVDAMYRSRALDLPGSGHVMVPCVDMANHASGEETVALYETDKERNAVLQLRWGKKLKREEEVTITYGDEKGASEMVFSYGFLENSVEDARQLFLPIDIPDDDLLKQAKKRISGKKTAPGLRLAVENGKTVWESDFIFWGCVNEEDGLSIEMIQPVEGPVELKALWKGEIEIGQVIPGLPPNSNLRELRTILSQDPLWDLFQLRAAVLVQQCLQSRVEMLGGEMEMAFESVEHDADGSQTGVRSAVYEMIRKLRLGETALLQWGLKDLANEIDQLMASQAVQEYLNQQQQPEEEDFS</sequence>
<gene>
    <name evidence="1" type="ORF">GQ26_0250330</name>
</gene>
<accession>A0A093XI69</accession>
<dbReference type="Gene3D" id="3.90.1410.10">
    <property type="entry name" value="set domain protein methyltransferase, domain 1"/>
    <property type="match status" value="1"/>
</dbReference>
<dbReference type="GO" id="GO:0016279">
    <property type="term" value="F:protein-lysine N-methyltransferase activity"/>
    <property type="evidence" value="ECO:0007669"/>
    <property type="project" value="TreeGrafter"/>
</dbReference>
<dbReference type="InterPro" id="IPR046341">
    <property type="entry name" value="SET_dom_sf"/>
</dbReference>
<dbReference type="eggNOG" id="KOG1337">
    <property type="taxonomic scope" value="Eukaryota"/>
</dbReference>
<dbReference type="CDD" id="cd10527">
    <property type="entry name" value="SET_LSMT"/>
    <property type="match status" value="1"/>
</dbReference>
<protein>
    <submittedName>
        <fullName evidence="1">SET domain-containing protein 8</fullName>
    </submittedName>
</protein>
<dbReference type="PANTHER" id="PTHR13271:SF76">
    <property type="entry name" value="SET DOMAIN-CONTAINING PROTEIN 8"/>
    <property type="match status" value="1"/>
</dbReference>
<dbReference type="GO" id="GO:0005634">
    <property type="term" value="C:nucleus"/>
    <property type="evidence" value="ECO:0007669"/>
    <property type="project" value="TreeGrafter"/>
</dbReference>
<organism evidence="1">
    <name type="scientific">Talaromyces marneffei PM1</name>
    <dbReference type="NCBI Taxonomy" id="1077442"/>
    <lineage>
        <taxon>Eukaryota</taxon>
        <taxon>Fungi</taxon>
        <taxon>Dikarya</taxon>
        <taxon>Ascomycota</taxon>
        <taxon>Pezizomycotina</taxon>
        <taxon>Eurotiomycetes</taxon>
        <taxon>Eurotiomycetidae</taxon>
        <taxon>Eurotiales</taxon>
        <taxon>Trichocomaceae</taxon>
        <taxon>Talaromyces</taxon>
        <taxon>Talaromyces sect. Talaromyces</taxon>
    </lineage>
</organism>
<reference evidence="1" key="2">
    <citation type="journal article" date="2014" name="PLoS Genet.">
        <title>Signature gene expression reveals novel clues to the molecular mechanisms of dimorphic transition in Penicillium marneffei.</title>
        <authorList>
            <person name="Yang E."/>
            <person name="Wang G."/>
            <person name="Cai J."/>
            <person name="Woo P.C."/>
            <person name="Lau S.K."/>
            <person name="Yuen K.-Y."/>
            <person name="Chow W.-N."/>
            <person name="Lin X."/>
        </authorList>
    </citation>
    <scope>NUCLEOTIDE SEQUENCE</scope>
    <source>
        <strain evidence="1">PM1</strain>
    </source>
</reference>
<comment type="caution">
    <text evidence="1">The sequence shown here is derived from an EMBL/GenBank/DDBJ whole genome shotgun (WGS) entry which is preliminary data.</text>
</comment>
<dbReference type="SUPFAM" id="SSF82199">
    <property type="entry name" value="SET domain"/>
    <property type="match status" value="1"/>
</dbReference>
<reference key="1">
    <citation type="journal article" date="2014" name="PLoS Genet.">
        <title>Signature Gene Expression Reveals Novel Clues to the Molecular Mechanisms of Dimorphic Transition in Penicillium marneffei.</title>
        <authorList>
            <person name="Yang E."/>
            <person name="Wang G."/>
            <person name="Cai J."/>
            <person name="Woo P.C."/>
            <person name="Lau S.K."/>
            <person name="Yuen K.-Y."/>
            <person name="Chow W.-N."/>
            <person name="Lin X."/>
        </authorList>
    </citation>
    <scope>NUCLEOTIDE SEQUENCE [LARGE SCALE GENOMIC DNA]</scope>
    <source>
        <strain>PM1</strain>
    </source>
</reference>
<evidence type="ECO:0000313" key="1">
    <source>
        <dbReference type="EMBL" id="KFX44923.1"/>
    </source>
</evidence>
<dbReference type="EMBL" id="JPOX01000025">
    <property type="protein sequence ID" value="KFX44923.1"/>
    <property type="molecule type" value="Genomic_DNA"/>
</dbReference>
<dbReference type="InterPro" id="IPR050600">
    <property type="entry name" value="SETD3_SETD6_MTase"/>
</dbReference>
<dbReference type="HOGENOM" id="CLU_044629_0_0_1"/>
<dbReference type="AlphaFoldDB" id="A0A093XI69"/>
<name>A0A093XI69_TALMA</name>